<keyword evidence="9 15" id="KW-0067">ATP-binding</keyword>
<comment type="catalytic activity">
    <reaction evidence="1">
        <text>ATP + protein L-histidine = ADP + protein N-phospho-L-histidine.</text>
        <dbReference type="EC" id="2.7.13.3"/>
    </reaction>
</comment>
<evidence type="ECO:0000256" key="3">
    <source>
        <dbReference type="ARBA" id="ARBA00012438"/>
    </source>
</evidence>
<dbReference type="Gene3D" id="1.10.287.130">
    <property type="match status" value="1"/>
</dbReference>
<reference evidence="15" key="1">
    <citation type="submission" date="2023-03" db="EMBL/GenBank/DDBJ databases">
        <title>Andean soil-derived lignocellulolytic bacterial consortium as a source of novel taxa and putative plastic-active enzymes.</title>
        <authorList>
            <person name="Diaz-Garcia L."/>
            <person name="Chuvochina M."/>
            <person name="Feuerriegel G."/>
            <person name="Bunk B."/>
            <person name="Sproer C."/>
            <person name="Streit W.R."/>
            <person name="Rodriguez L.M."/>
            <person name="Overmann J."/>
            <person name="Jimenez D.J."/>
        </authorList>
    </citation>
    <scope>NUCLEOTIDE SEQUENCE</scope>
    <source>
        <strain evidence="15">MAG 26</strain>
    </source>
</reference>
<name>A0AAJ5X3Q4_9SPHN</name>
<evidence type="ECO:0000256" key="11">
    <source>
        <dbReference type="ARBA" id="ARBA00023012"/>
    </source>
</evidence>
<dbReference type="PRINTS" id="PR00344">
    <property type="entry name" value="BCTRLSENSOR"/>
</dbReference>
<dbReference type="AlphaFoldDB" id="A0AAJ5X3Q4"/>
<comment type="subcellular location">
    <subcellularLocation>
        <location evidence="2">Membrane</location>
        <topology evidence="2">Multi-pass membrane protein</topology>
    </subcellularLocation>
</comment>
<evidence type="ECO:0000256" key="2">
    <source>
        <dbReference type="ARBA" id="ARBA00004141"/>
    </source>
</evidence>
<dbReference type="InterPro" id="IPR036097">
    <property type="entry name" value="HisK_dim/P_sf"/>
</dbReference>
<dbReference type="InterPro" id="IPR038318">
    <property type="entry name" value="KdpD_sf"/>
</dbReference>
<gene>
    <name evidence="15" type="ORF">P0Y56_10110</name>
</gene>
<protein>
    <recommendedName>
        <fullName evidence="3">histidine kinase</fullName>
        <ecNumber evidence="3">2.7.13.3</ecNumber>
    </recommendedName>
</protein>
<dbReference type="InterPro" id="IPR025201">
    <property type="entry name" value="KdpD_TM"/>
</dbReference>
<dbReference type="Proteomes" id="UP001218362">
    <property type="component" value="Chromosome"/>
</dbReference>
<dbReference type="PANTHER" id="PTHR45569">
    <property type="entry name" value="SENSOR PROTEIN KDPD"/>
    <property type="match status" value="1"/>
</dbReference>
<feature type="transmembrane region" description="Helical" evidence="13">
    <location>
        <begin position="20"/>
        <end position="40"/>
    </location>
</feature>
<evidence type="ECO:0000256" key="13">
    <source>
        <dbReference type="SAM" id="Phobius"/>
    </source>
</evidence>
<dbReference type="Pfam" id="PF02518">
    <property type="entry name" value="HATPase_c"/>
    <property type="match status" value="1"/>
</dbReference>
<dbReference type="PANTHER" id="PTHR45569:SF1">
    <property type="entry name" value="SENSOR PROTEIN KDPD"/>
    <property type="match status" value="1"/>
</dbReference>
<evidence type="ECO:0000256" key="4">
    <source>
        <dbReference type="ARBA" id="ARBA00022553"/>
    </source>
</evidence>
<dbReference type="InterPro" id="IPR003594">
    <property type="entry name" value="HATPase_dom"/>
</dbReference>
<evidence type="ECO:0000256" key="5">
    <source>
        <dbReference type="ARBA" id="ARBA00022679"/>
    </source>
</evidence>
<keyword evidence="12 13" id="KW-0472">Membrane</keyword>
<dbReference type="GO" id="GO:0000155">
    <property type="term" value="F:phosphorelay sensor kinase activity"/>
    <property type="evidence" value="ECO:0007669"/>
    <property type="project" value="InterPro"/>
</dbReference>
<dbReference type="CDD" id="cd00082">
    <property type="entry name" value="HisKA"/>
    <property type="match status" value="1"/>
</dbReference>
<evidence type="ECO:0000256" key="9">
    <source>
        <dbReference type="ARBA" id="ARBA00022840"/>
    </source>
</evidence>
<sequence>MALPSTIRTRAGNAYDLGALTLDVAIFAVATVGTYFAQVWDRPRTAVLVYVVGVMIIGGRAGLARGLVAGVAASFVYNFFLSEPLFHFGVTSSDELIPLIAFNIAAVLSGAMAGRLKDSVSLARVAEARNAHLLGLSDELQRAIAIGDVLRISRASLPFERVRDLDIFVLRDGLLFPADGSGPAVSAAQLLAEETRGGTSSAYALNGSAGQIGFVRFQLDSAAGALDLQGIANILGLAVDRCLLLDRLSETEAQRKSEDLKAAILSSVSHDLRTPLTAIEAAATSLRSFDQRLSPKDRADMLATISEQCGKLNRYTANLLDMGRIQAGIPAYLFVEVDVVEILGVVLASLREAYPGQEIAKQITVDAAVVRANPAMLEQVIFNLAENAILHGASDRPVFLVLTRVGEAVVLEVVDFGPGILRGEQTLVFDKFYRSRSSQHREGTGLGLHIANGFVEAFGGTIAIVSPHFGQRGARLVVELPLVPASLTTPHDCIGHYE</sequence>
<dbReference type="EMBL" id="CP119316">
    <property type="protein sequence ID" value="WEK45389.1"/>
    <property type="molecule type" value="Genomic_DNA"/>
</dbReference>
<evidence type="ECO:0000256" key="8">
    <source>
        <dbReference type="ARBA" id="ARBA00022777"/>
    </source>
</evidence>
<keyword evidence="4" id="KW-0597">Phosphoprotein</keyword>
<dbReference type="InterPro" id="IPR003661">
    <property type="entry name" value="HisK_dim/P_dom"/>
</dbReference>
<dbReference type="KEGG" id="acob:P0Y56_10110"/>
<keyword evidence="10 13" id="KW-1133">Transmembrane helix</keyword>
<organism evidence="15 16">
    <name type="scientific">Candidatus Andeanibacterium colombiense</name>
    <dbReference type="NCBI Taxonomy" id="3121345"/>
    <lineage>
        <taxon>Bacteria</taxon>
        <taxon>Pseudomonadati</taxon>
        <taxon>Pseudomonadota</taxon>
        <taxon>Alphaproteobacteria</taxon>
        <taxon>Sphingomonadales</taxon>
        <taxon>Sphingomonadaceae</taxon>
        <taxon>Candidatus Andeanibacterium</taxon>
    </lineage>
</organism>
<evidence type="ECO:0000259" key="14">
    <source>
        <dbReference type="PROSITE" id="PS50109"/>
    </source>
</evidence>
<dbReference type="Pfam" id="PF00512">
    <property type="entry name" value="HisKA"/>
    <property type="match status" value="1"/>
</dbReference>
<evidence type="ECO:0000256" key="7">
    <source>
        <dbReference type="ARBA" id="ARBA00022741"/>
    </source>
</evidence>
<feature type="transmembrane region" description="Helical" evidence="13">
    <location>
        <begin position="47"/>
        <end position="76"/>
    </location>
</feature>
<dbReference type="SUPFAM" id="SSF47384">
    <property type="entry name" value="Homodimeric domain of signal transducing histidine kinase"/>
    <property type="match status" value="1"/>
</dbReference>
<dbReference type="GO" id="GO:0005524">
    <property type="term" value="F:ATP binding"/>
    <property type="evidence" value="ECO:0007669"/>
    <property type="project" value="UniProtKB-KW"/>
</dbReference>
<dbReference type="InterPro" id="IPR036890">
    <property type="entry name" value="HATPase_C_sf"/>
</dbReference>
<proteinExistence type="predicted"/>
<evidence type="ECO:0000256" key="10">
    <source>
        <dbReference type="ARBA" id="ARBA00022989"/>
    </source>
</evidence>
<keyword evidence="6 13" id="KW-0812">Transmembrane</keyword>
<dbReference type="GO" id="GO:0005886">
    <property type="term" value="C:plasma membrane"/>
    <property type="evidence" value="ECO:0007669"/>
    <property type="project" value="TreeGrafter"/>
</dbReference>
<dbReference type="InterPro" id="IPR005467">
    <property type="entry name" value="His_kinase_dom"/>
</dbReference>
<dbReference type="Gene3D" id="3.30.565.10">
    <property type="entry name" value="Histidine kinase-like ATPase, C-terminal domain"/>
    <property type="match status" value="1"/>
</dbReference>
<dbReference type="SMART" id="SM00387">
    <property type="entry name" value="HATPase_c"/>
    <property type="match status" value="1"/>
</dbReference>
<dbReference type="PROSITE" id="PS50109">
    <property type="entry name" value="HIS_KIN"/>
    <property type="match status" value="1"/>
</dbReference>
<evidence type="ECO:0000313" key="15">
    <source>
        <dbReference type="EMBL" id="WEK45389.1"/>
    </source>
</evidence>
<feature type="domain" description="Histidine kinase" evidence="14">
    <location>
        <begin position="267"/>
        <end position="484"/>
    </location>
</feature>
<dbReference type="InterPro" id="IPR004358">
    <property type="entry name" value="Sig_transdc_His_kin-like_C"/>
</dbReference>
<evidence type="ECO:0000256" key="12">
    <source>
        <dbReference type="ARBA" id="ARBA00023136"/>
    </source>
</evidence>
<keyword evidence="8" id="KW-0418">Kinase</keyword>
<dbReference type="Gene3D" id="1.20.120.620">
    <property type="entry name" value="Backbone structure of the membrane domain of e. Coli histidine kinase receptor kdpd"/>
    <property type="match status" value="1"/>
</dbReference>
<keyword evidence="7" id="KW-0547">Nucleotide-binding</keyword>
<keyword evidence="5" id="KW-0808">Transferase</keyword>
<accession>A0AAJ5X3Q4</accession>
<dbReference type="CDD" id="cd00075">
    <property type="entry name" value="HATPase"/>
    <property type="match status" value="1"/>
</dbReference>
<dbReference type="SUPFAM" id="SSF55874">
    <property type="entry name" value="ATPase domain of HSP90 chaperone/DNA topoisomerase II/histidine kinase"/>
    <property type="match status" value="1"/>
</dbReference>
<dbReference type="SMART" id="SM00388">
    <property type="entry name" value="HisKA"/>
    <property type="match status" value="1"/>
</dbReference>
<keyword evidence="11" id="KW-0902">Two-component regulatory system</keyword>
<dbReference type="InterPro" id="IPR052023">
    <property type="entry name" value="Histidine_kinase_KdpD"/>
</dbReference>
<evidence type="ECO:0000256" key="1">
    <source>
        <dbReference type="ARBA" id="ARBA00000085"/>
    </source>
</evidence>
<evidence type="ECO:0000256" key="6">
    <source>
        <dbReference type="ARBA" id="ARBA00022692"/>
    </source>
</evidence>
<dbReference type="EC" id="2.7.13.3" evidence="3"/>
<dbReference type="Pfam" id="PF13493">
    <property type="entry name" value="DUF4118"/>
    <property type="match status" value="1"/>
</dbReference>
<evidence type="ECO:0000313" key="16">
    <source>
        <dbReference type="Proteomes" id="UP001218362"/>
    </source>
</evidence>